<dbReference type="SUPFAM" id="SSF56784">
    <property type="entry name" value="HAD-like"/>
    <property type="match status" value="1"/>
</dbReference>
<evidence type="ECO:0000256" key="1">
    <source>
        <dbReference type="ARBA" id="ARBA00000830"/>
    </source>
</evidence>
<dbReference type="SFLD" id="SFLDS00003">
    <property type="entry name" value="Haloacid_Dehalogenase"/>
    <property type="match status" value="1"/>
</dbReference>
<dbReference type="Pfam" id="PF00702">
    <property type="entry name" value="Hydrolase"/>
    <property type="match status" value="1"/>
</dbReference>
<dbReference type="InterPro" id="IPR023198">
    <property type="entry name" value="PGP-like_dom2"/>
</dbReference>
<protein>
    <recommendedName>
        <fullName evidence="4">phosphoglycolate phosphatase</fullName>
        <ecNumber evidence="4">3.1.3.18</ecNumber>
    </recommendedName>
</protein>
<proteinExistence type="inferred from homology"/>
<dbReference type="InterPro" id="IPR036412">
    <property type="entry name" value="HAD-like_sf"/>
</dbReference>
<organism evidence="5">
    <name type="scientific">Vibrio parahaemolyticus</name>
    <dbReference type="NCBI Taxonomy" id="670"/>
    <lineage>
        <taxon>Bacteria</taxon>
        <taxon>Pseudomonadati</taxon>
        <taxon>Pseudomonadota</taxon>
        <taxon>Gammaproteobacteria</taxon>
        <taxon>Vibrionales</taxon>
        <taxon>Vibrionaceae</taxon>
        <taxon>Vibrio</taxon>
    </lineage>
</organism>
<name>A0A7M1WBM2_VIBPH</name>
<dbReference type="EC" id="3.1.3.18" evidence="4"/>
<dbReference type="EMBL" id="MT898269">
    <property type="protein sequence ID" value="QOS24460.1"/>
    <property type="molecule type" value="Genomic_DNA"/>
</dbReference>
<dbReference type="GO" id="GO:0006281">
    <property type="term" value="P:DNA repair"/>
    <property type="evidence" value="ECO:0007669"/>
    <property type="project" value="TreeGrafter"/>
</dbReference>
<comment type="catalytic activity">
    <reaction evidence="1">
        <text>2-phosphoglycolate + H2O = glycolate + phosphate</text>
        <dbReference type="Rhea" id="RHEA:14369"/>
        <dbReference type="ChEBI" id="CHEBI:15377"/>
        <dbReference type="ChEBI" id="CHEBI:29805"/>
        <dbReference type="ChEBI" id="CHEBI:43474"/>
        <dbReference type="ChEBI" id="CHEBI:58033"/>
        <dbReference type="EC" id="3.1.3.18"/>
    </reaction>
</comment>
<dbReference type="RefSeq" id="WP_140246638.1">
    <property type="nucleotide sequence ID" value="NZ_JAKEUC010000003.1"/>
</dbReference>
<dbReference type="InterPro" id="IPR023214">
    <property type="entry name" value="HAD_sf"/>
</dbReference>
<evidence type="ECO:0000313" key="5">
    <source>
        <dbReference type="EMBL" id="QOS24460.1"/>
    </source>
</evidence>
<dbReference type="Gene3D" id="3.40.50.1000">
    <property type="entry name" value="HAD superfamily/HAD-like"/>
    <property type="match status" value="1"/>
</dbReference>
<dbReference type="AlphaFoldDB" id="A0A7M1WBM2"/>
<dbReference type="GO" id="GO:0008967">
    <property type="term" value="F:phosphoglycolate phosphatase activity"/>
    <property type="evidence" value="ECO:0007669"/>
    <property type="project" value="UniProtKB-EC"/>
</dbReference>
<comment type="pathway">
    <text evidence="2">Organic acid metabolism; glycolate biosynthesis; glycolate from 2-phosphoglycolate: step 1/1.</text>
</comment>
<dbReference type="PANTHER" id="PTHR43434:SF1">
    <property type="entry name" value="PHOSPHOGLYCOLATE PHOSPHATASE"/>
    <property type="match status" value="1"/>
</dbReference>
<sequence length="219" mass="25480">MPLLSEYEVYIFDCDGVILDSNQLKIEAMKNALEVHFSDQELIVKCVDYFSHNFGKSRFHHVSYFLNRILNIEEDKKDELEQLILADFSKQCRRLYVTAEVTPGFLKLLTECKGKRYVASGSEQSELRDVFFQRGLDIHFEDVFGSPTPKVEHIQYILKREKTTNAIMFGDAESDMRSAKENNIDFVFYSPYSNVKAEMKKECKSKGYSIINSWDELSC</sequence>
<accession>A0A7M1WBM2</accession>
<reference evidence="5" key="1">
    <citation type="submission" date="2020-08" db="EMBL/GenBank/DDBJ databases">
        <title>Genetic structure, function and evolution of capsule biosynthesis loci in Vibrio parahaemolyticus.</title>
        <authorList>
            <person name="Li L."/>
            <person name="Bian S."/>
        </authorList>
    </citation>
    <scope>NUCLEOTIDE SEQUENCE</scope>
    <source>
        <strain evidence="5">VP32</strain>
    </source>
</reference>
<evidence type="ECO:0000256" key="4">
    <source>
        <dbReference type="ARBA" id="ARBA00013078"/>
    </source>
</evidence>
<dbReference type="InterPro" id="IPR050155">
    <property type="entry name" value="HAD-like_hydrolase_sf"/>
</dbReference>
<dbReference type="PANTHER" id="PTHR43434">
    <property type="entry name" value="PHOSPHOGLYCOLATE PHOSPHATASE"/>
    <property type="match status" value="1"/>
</dbReference>
<dbReference type="Gene3D" id="1.10.150.240">
    <property type="entry name" value="Putative phosphatase, domain 2"/>
    <property type="match status" value="1"/>
</dbReference>
<dbReference type="SFLD" id="SFLDG01129">
    <property type="entry name" value="C1.5:_HAD__Beta-PGM__Phosphata"/>
    <property type="match status" value="1"/>
</dbReference>
<evidence type="ECO:0000256" key="2">
    <source>
        <dbReference type="ARBA" id="ARBA00004818"/>
    </source>
</evidence>
<evidence type="ECO:0000256" key="3">
    <source>
        <dbReference type="ARBA" id="ARBA00006171"/>
    </source>
</evidence>
<gene>
    <name evidence="5" type="ORF">VP32_00010</name>
</gene>
<comment type="similarity">
    <text evidence="3">Belongs to the HAD-like hydrolase superfamily. CbbY/CbbZ/Gph/YieH family.</text>
</comment>